<proteinExistence type="predicted"/>
<name>A0A139H4S0_9PEZI</name>
<protein>
    <submittedName>
        <fullName evidence="1">Uncharacterized protein</fullName>
    </submittedName>
</protein>
<reference evidence="1 2" key="1">
    <citation type="submission" date="2015-07" db="EMBL/GenBank/DDBJ databases">
        <title>Comparative genomics of the Sigatoka disease complex on banana suggests a link between parallel evolutionary changes in Pseudocercospora fijiensis and Pseudocercospora eumusae and increased virulence on the banana host.</title>
        <authorList>
            <person name="Chang T.-C."/>
            <person name="Salvucci A."/>
            <person name="Crous P.W."/>
            <person name="Stergiopoulos I."/>
        </authorList>
    </citation>
    <scope>NUCLEOTIDE SEQUENCE [LARGE SCALE GENOMIC DNA]</scope>
    <source>
        <strain evidence="1 2">CBS 114824</strain>
    </source>
</reference>
<gene>
    <name evidence="1" type="ORF">AC578_6815</name>
</gene>
<evidence type="ECO:0000313" key="2">
    <source>
        <dbReference type="Proteomes" id="UP000070133"/>
    </source>
</evidence>
<organism evidence="1 2">
    <name type="scientific">Pseudocercospora eumusae</name>
    <dbReference type="NCBI Taxonomy" id="321146"/>
    <lineage>
        <taxon>Eukaryota</taxon>
        <taxon>Fungi</taxon>
        <taxon>Dikarya</taxon>
        <taxon>Ascomycota</taxon>
        <taxon>Pezizomycotina</taxon>
        <taxon>Dothideomycetes</taxon>
        <taxon>Dothideomycetidae</taxon>
        <taxon>Mycosphaerellales</taxon>
        <taxon>Mycosphaerellaceae</taxon>
        <taxon>Pseudocercospora</taxon>
    </lineage>
</organism>
<dbReference type="Proteomes" id="UP000070133">
    <property type="component" value="Unassembled WGS sequence"/>
</dbReference>
<comment type="caution">
    <text evidence="1">The sequence shown here is derived from an EMBL/GenBank/DDBJ whole genome shotgun (WGS) entry which is preliminary data.</text>
</comment>
<dbReference type="AlphaFoldDB" id="A0A139H4S0"/>
<dbReference type="EMBL" id="LFZN01000144">
    <property type="protein sequence ID" value="KXS97402.1"/>
    <property type="molecule type" value="Genomic_DNA"/>
</dbReference>
<evidence type="ECO:0000313" key="1">
    <source>
        <dbReference type="EMBL" id="KXS97402.1"/>
    </source>
</evidence>
<keyword evidence="2" id="KW-1185">Reference proteome</keyword>
<sequence>MRLLCAVFCHRTRATACKSEIDDKTALLVLESVLQFVDLARCSRHESVWSGVEVGGQGEQPLLLRIICNIFKTAAKTLADYTQASSPSEEEAWSDAVEVFLNHHRARLDRTLEASDFCSMWMTSFSREFLSFLAQAPPPSGLRNQADAKEDLSTFFDFERYESTGHQ</sequence>
<accession>A0A139H4S0</accession>